<dbReference type="EMBL" id="BMMZ01000005">
    <property type="protein sequence ID" value="GGL64953.1"/>
    <property type="molecule type" value="Genomic_DNA"/>
</dbReference>
<gene>
    <name evidence="9" type="ORF">GCM10011575_24180</name>
</gene>
<feature type="compositionally biased region" description="Low complexity" evidence="7">
    <location>
        <begin position="194"/>
        <end position="225"/>
    </location>
</feature>
<evidence type="ECO:0000256" key="4">
    <source>
        <dbReference type="ARBA" id="ARBA00022692"/>
    </source>
</evidence>
<dbReference type="PANTHER" id="PTHR33452:SF1">
    <property type="entry name" value="INNER MEMBRANE PROTEIN YPHA-RELATED"/>
    <property type="match status" value="1"/>
</dbReference>
<sequence>MAGFLTVVRSLALLLARIGLGGILILHGWRRWHQQGIDSQINYLHTFATPFATYAAWGGTAVELIGGLFLIVGALVPLAAAVVVAEQVLIVAYTSWYKGWSLTHVSGTQTTWAGGWEYNVVIGLLALLFVVYGSGAIGIDRLFRRKRKDTDEADADSTGSGSVGSSTTTPQQPGQQQPGQRQRLERRMEPAERSSSAGTATTGGSPASSSSPTPSSGSTPSASGSNAATDTLIRPRD</sequence>
<dbReference type="InterPro" id="IPR032808">
    <property type="entry name" value="DoxX"/>
</dbReference>
<feature type="region of interest" description="Disordered" evidence="7">
    <location>
        <begin position="147"/>
        <end position="237"/>
    </location>
</feature>
<evidence type="ECO:0000256" key="1">
    <source>
        <dbReference type="ARBA" id="ARBA00004651"/>
    </source>
</evidence>
<keyword evidence="10" id="KW-1185">Reference proteome</keyword>
<dbReference type="GO" id="GO:0005886">
    <property type="term" value="C:plasma membrane"/>
    <property type="evidence" value="ECO:0007669"/>
    <property type="project" value="UniProtKB-SubCell"/>
</dbReference>
<keyword evidence="6 8" id="KW-0472">Membrane</keyword>
<keyword evidence="5 8" id="KW-1133">Transmembrane helix</keyword>
<comment type="similarity">
    <text evidence="2">Belongs to the DoxX family.</text>
</comment>
<comment type="caution">
    <text evidence="9">The sequence shown here is derived from an EMBL/GenBank/DDBJ whole genome shotgun (WGS) entry which is preliminary data.</text>
</comment>
<name>A0A917S9W4_9ACTN</name>
<evidence type="ECO:0000256" key="6">
    <source>
        <dbReference type="ARBA" id="ARBA00023136"/>
    </source>
</evidence>
<feature type="compositionally biased region" description="Basic and acidic residues" evidence="7">
    <location>
        <begin position="182"/>
        <end position="192"/>
    </location>
</feature>
<feature type="transmembrane region" description="Helical" evidence="8">
    <location>
        <begin position="68"/>
        <end position="96"/>
    </location>
</feature>
<evidence type="ECO:0000313" key="9">
    <source>
        <dbReference type="EMBL" id="GGL64953.1"/>
    </source>
</evidence>
<dbReference type="AlphaFoldDB" id="A0A917S9W4"/>
<feature type="transmembrane region" description="Helical" evidence="8">
    <location>
        <begin position="116"/>
        <end position="139"/>
    </location>
</feature>
<keyword evidence="4 8" id="KW-0812">Transmembrane</keyword>
<evidence type="ECO:0000256" key="5">
    <source>
        <dbReference type="ARBA" id="ARBA00022989"/>
    </source>
</evidence>
<reference evidence="9" key="2">
    <citation type="submission" date="2020-09" db="EMBL/GenBank/DDBJ databases">
        <authorList>
            <person name="Sun Q."/>
            <person name="Zhou Y."/>
        </authorList>
    </citation>
    <scope>NUCLEOTIDE SEQUENCE</scope>
    <source>
        <strain evidence="9">CGMCC 4.7306</strain>
    </source>
</reference>
<evidence type="ECO:0008006" key="11">
    <source>
        <dbReference type="Google" id="ProtNLM"/>
    </source>
</evidence>
<dbReference type="RefSeq" id="WP_188895607.1">
    <property type="nucleotide sequence ID" value="NZ_BMMZ01000005.1"/>
</dbReference>
<dbReference type="PANTHER" id="PTHR33452">
    <property type="entry name" value="OXIDOREDUCTASE CATD-RELATED"/>
    <property type="match status" value="1"/>
</dbReference>
<evidence type="ECO:0000256" key="3">
    <source>
        <dbReference type="ARBA" id="ARBA00022475"/>
    </source>
</evidence>
<evidence type="ECO:0000256" key="2">
    <source>
        <dbReference type="ARBA" id="ARBA00006679"/>
    </source>
</evidence>
<organism evidence="9 10">
    <name type="scientific">Microlunatus endophyticus</name>
    <dbReference type="NCBI Taxonomy" id="1716077"/>
    <lineage>
        <taxon>Bacteria</taxon>
        <taxon>Bacillati</taxon>
        <taxon>Actinomycetota</taxon>
        <taxon>Actinomycetes</taxon>
        <taxon>Propionibacteriales</taxon>
        <taxon>Propionibacteriaceae</taxon>
        <taxon>Microlunatus</taxon>
    </lineage>
</organism>
<accession>A0A917S9W4</accession>
<dbReference type="Pfam" id="PF07681">
    <property type="entry name" value="DoxX"/>
    <property type="match status" value="1"/>
</dbReference>
<evidence type="ECO:0000313" key="10">
    <source>
        <dbReference type="Proteomes" id="UP000613840"/>
    </source>
</evidence>
<dbReference type="InterPro" id="IPR051907">
    <property type="entry name" value="DoxX-like_oxidoreductase"/>
</dbReference>
<dbReference type="Proteomes" id="UP000613840">
    <property type="component" value="Unassembled WGS sequence"/>
</dbReference>
<keyword evidence="3" id="KW-1003">Cell membrane</keyword>
<feature type="transmembrane region" description="Helical" evidence="8">
    <location>
        <begin position="6"/>
        <end position="26"/>
    </location>
</feature>
<feature type="compositionally biased region" description="Low complexity" evidence="7">
    <location>
        <begin position="157"/>
        <end position="181"/>
    </location>
</feature>
<evidence type="ECO:0000256" key="7">
    <source>
        <dbReference type="SAM" id="MobiDB-lite"/>
    </source>
</evidence>
<protein>
    <recommendedName>
        <fullName evidence="11">Oxidoreductase</fullName>
    </recommendedName>
</protein>
<comment type="subcellular location">
    <subcellularLocation>
        <location evidence="1">Cell membrane</location>
        <topology evidence="1">Multi-pass membrane protein</topology>
    </subcellularLocation>
</comment>
<reference evidence="9" key="1">
    <citation type="journal article" date="2014" name="Int. J. Syst. Evol. Microbiol.">
        <title>Complete genome sequence of Corynebacterium casei LMG S-19264T (=DSM 44701T), isolated from a smear-ripened cheese.</title>
        <authorList>
            <consortium name="US DOE Joint Genome Institute (JGI-PGF)"/>
            <person name="Walter F."/>
            <person name="Albersmeier A."/>
            <person name="Kalinowski J."/>
            <person name="Ruckert C."/>
        </authorList>
    </citation>
    <scope>NUCLEOTIDE SEQUENCE</scope>
    <source>
        <strain evidence="9">CGMCC 4.7306</strain>
    </source>
</reference>
<proteinExistence type="inferred from homology"/>
<evidence type="ECO:0000256" key="8">
    <source>
        <dbReference type="SAM" id="Phobius"/>
    </source>
</evidence>